<proteinExistence type="predicted"/>
<reference evidence="2" key="1">
    <citation type="submission" date="2022-11" db="UniProtKB">
        <authorList>
            <consortium name="WormBaseParasite"/>
        </authorList>
    </citation>
    <scope>IDENTIFICATION</scope>
</reference>
<name>A0A915KE41_ROMCU</name>
<accession>A0A915KE41</accession>
<dbReference type="AlphaFoldDB" id="A0A915KE41"/>
<organism evidence="1 2">
    <name type="scientific">Romanomermis culicivorax</name>
    <name type="common">Nematode worm</name>
    <dbReference type="NCBI Taxonomy" id="13658"/>
    <lineage>
        <taxon>Eukaryota</taxon>
        <taxon>Metazoa</taxon>
        <taxon>Ecdysozoa</taxon>
        <taxon>Nematoda</taxon>
        <taxon>Enoplea</taxon>
        <taxon>Dorylaimia</taxon>
        <taxon>Mermithida</taxon>
        <taxon>Mermithoidea</taxon>
        <taxon>Mermithidae</taxon>
        <taxon>Romanomermis</taxon>
    </lineage>
</organism>
<protein>
    <submittedName>
        <fullName evidence="2">Uncharacterized protein</fullName>
    </submittedName>
</protein>
<evidence type="ECO:0000313" key="1">
    <source>
        <dbReference type="Proteomes" id="UP000887565"/>
    </source>
</evidence>
<evidence type="ECO:0000313" key="2">
    <source>
        <dbReference type="WBParaSite" id="nRc.2.0.1.t36650-RA"/>
    </source>
</evidence>
<dbReference type="Proteomes" id="UP000887565">
    <property type="component" value="Unplaced"/>
</dbReference>
<dbReference type="WBParaSite" id="nRc.2.0.1.t36650-RA">
    <property type="protein sequence ID" value="nRc.2.0.1.t36650-RA"/>
    <property type="gene ID" value="nRc.2.0.1.g36650"/>
</dbReference>
<sequence length="126" mass="14841">MQCKNGLRLFSRKRDFTTSGNRDFREKGKSMFDINAFLGNRDIQGMGIRPSLSTNFMTELSQSSNIFLLIPEHNTVVIRLMLFKSQMPTRCQVNKRMTGRCGKEDEDCHYYFSITRRDKLIYQRLL</sequence>
<keyword evidence="1" id="KW-1185">Reference proteome</keyword>